<feature type="compositionally biased region" description="Basic and acidic residues" evidence="1">
    <location>
        <begin position="810"/>
        <end position="819"/>
    </location>
</feature>
<evidence type="ECO:0000259" key="2">
    <source>
        <dbReference type="Pfam" id="PF01841"/>
    </source>
</evidence>
<dbReference type="Gene3D" id="3.10.620.30">
    <property type="match status" value="1"/>
</dbReference>
<feature type="region of interest" description="Disordered" evidence="1">
    <location>
        <begin position="752"/>
        <end position="790"/>
    </location>
</feature>
<organism evidence="4 5">
    <name type="scientific">Octopus vulgaris</name>
    <name type="common">Common octopus</name>
    <dbReference type="NCBI Taxonomy" id="6645"/>
    <lineage>
        <taxon>Eukaryota</taxon>
        <taxon>Metazoa</taxon>
        <taxon>Spiralia</taxon>
        <taxon>Lophotrochozoa</taxon>
        <taxon>Mollusca</taxon>
        <taxon>Cephalopoda</taxon>
        <taxon>Coleoidea</taxon>
        <taxon>Octopodiformes</taxon>
        <taxon>Octopoda</taxon>
        <taxon>Incirrata</taxon>
        <taxon>Octopodidae</taxon>
        <taxon>Octopus</taxon>
    </lineage>
</organism>
<dbReference type="Proteomes" id="UP001162480">
    <property type="component" value="Chromosome 7"/>
</dbReference>
<feature type="compositionally biased region" description="Polar residues" evidence="1">
    <location>
        <begin position="1462"/>
        <end position="1475"/>
    </location>
</feature>
<dbReference type="PANTHER" id="PTHR47020">
    <property type="entry name" value="HILLARIN"/>
    <property type="match status" value="1"/>
</dbReference>
<gene>
    <name evidence="4" type="ORF">OCTVUL_1B011496</name>
</gene>
<dbReference type="EMBL" id="OX597820">
    <property type="protein sequence ID" value="CAI9725886.1"/>
    <property type="molecule type" value="Genomic_DNA"/>
</dbReference>
<feature type="compositionally biased region" description="Basic and acidic residues" evidence="1">
    <location>
        <begin position="828"/>
        <end position="864"/>
    </location>
</feature>
<dbReference type="InterPro" id="IPR056564">
    <property type="entry name" value="Ig-like_KY"/>
</dbReference>
<dbReference type="PANTHER" id="PTHR47020:SF1">
    <property type="entry name" value="HILLARIN"/>
    <property type="match status" value="1"/>
</dbReference>
<dbReference type="Pfam" id="PF23265">
    <property type="entry name" value="Ig-like_KY"/>
    <property type="match status" value="3"/>
</dbReference>
<keyword evidence="5" id="KW-1185">Reference proteome</keyword>
<feature type="domain" description="KY-like immunoglobulin-like" evidence="3">
    <location>
        <begin position="540"/>
        <end position="645"/>
    </location>
</feature>
<evidence type="ECO:0000313" key="4">
    <source>
        <dbReference type="EMBL" id="CAI9725886.1"/>
    </source>
</evidence>
<feature type="region of interest" description="Disordered" evidence="1">
    <location>
        <begin position="2519"/>
        <end position="2590"/>
    </location>
</feature>
<dbReference type="InterPro" id="IPR038765">
    <property type="entry name" value="Papain-like_cys_pep_sf"/>
</dbReference>
<feature type="domain" description="KY-like immunoglobulin-like" evidence="3">
    <location>
        <begin position="277"/>
        <end position="409"/>
    </location>
</feature>
<name>A0AA36F4X0_OCTVU</name>
<feature type="region of interest" description="Disordered" evidence="1">
    <location>
        <begin position="1459"/>
        <end position="1486"/>
    </location>
</feature>
<proteinExistence type="predicted"/>
<reference evidence="4" key="1">
    <citation type="submission" date="2023-08" db="EMBL/GenBank/DDBJ databases">
        <authorList>
            <person name="Alioto T."/>
            <person name="Alioto T."/>
            <person name="Gomez Garrido J."/>
        </authorList>
    </citation>
    <scope>NUCLEOTIDE SEQUENCE</scope>
</reference>
<dbReference type="InterPro" id="IPR002931">
    <property type="entry name" value="Transglutaminase-like"/>
</dbReference>
<evidence type="ECO:0000313" key="5">
    <source>
        <dbReference type="Proteomes" id="UP001162480"/>
    </source>
</evidence>
<evidence type="ECO:0000259" key="3">
    <source>
        <dbReference type="Pfam" id="PF23265"/>
    </source>
</evidence>
<dbReference type="Pfam" id="PF01841">
    <property type="entry name" value="Transglut_core"/>
    <property type="match status" value="1"/>
</dbReference>
<feature type="domain" description="KY-like immunoglobulin-like" evidence="3">
    <location>
        <begin position="424"/>
        <end position="529"/>
    </location>
</feature>
<feature type="compositionally biased region" description="Polar residues" evidence="1">
    <location>
        <begin position="2528"/>
        <end position="2559"/>
    </location>
</feature>
<sequence>MVVTKSEYLARVQSELSRYRYFEKEPTPQLLAEVQRKCSTLSIPIPRDDKGGILPYPTTKSKKEIFNREKYSEVDNHALKAPTELHAAELSELVNYLLKPAKTDVAKVRVIFRWISGQDLLRYKHIHAPPKESAAMYLNDLKQNKGSYESLFRQMCKYAGIPCEKITGYAKGVSYNVGEDIGDTARNTWNAVLVDKSWRLIDMQWASRQVVTQDKGEWELIDDGTGSKPAKSEDSDVSYDIYAYEEFYFLTDPEEFVYSHFPDEEAWQLLARPMTFEEFQKIAYLRSKFFELSMTVMSHPWCVLQAVNGEANLDMGFISDTMKFSYNLYRSTKVEHKQIQGNVDMDKFLFLETIPDDKTLSVEIFFPTTGKFKAEIFGRDTNETDTVLKWLCTYVFYCETPKTNCRPLPQNPRKEWGPGSDTISMGMEAITHKRGKINVDDGEVEVKFSLNKDRDFLHKLTTEDNKTLDNYTVHRIENGEVIFHARVPGKGQYMLSIMAKEDDEEGGYPSVCNYLLRCDEEFPPLEPFPEIPNGELGPTDEFKKLGLALVENCSAMVTVDKTGQLYFKMKIPKNVEFFAKLGLLIDGNVEDKSEYVSWYREGEIVTFELRFGQKGSYRFNLFAKPAGQPGGFPRAFSSIIEVPIPMMVAMSFPEKYAGWTDECKLIEPFNKNLPSKDKVDFAAVVPNAKAVAVVGNEWTQLKKDKDGVWKNSVATIEEGKPMFLSAKFDEAGNSFSHLLKYDVISKEKMDEIARDQKKAHSDADAEYHERTKMKETLKKKAEEKRKQEALEKRRRMELQIMEDGEKKQIEERLDFEEAGKTLSSSDSTARRLEEERKKREEDRKKKDEKIRKREADIIQKRDSRSPATPEDSYFGRPSSTRGSKSADALRDQLKLAIKQKNKVNLERAIAECEAAKLPEIEADLYQAKSFLNSLDSGRPASASPETLRDQLKRAIIQKDKPNLEKAIEEYEASGIRSADDDLQKAKCLLETLGGGRGGPSLPTPDALREELKKATRQKDKRALENIIDVCETTGYPELGPDLCRARNALQQIGGGRGGSLSPDIMKRKLKDAMTEKDKRNLDRIINECTAAGLPELEMDLQKARRLSNILGGGTGDIKSPNELHDQLSMAIRKKDIDTLNKAIMECEAAGYPELDADIRKARVALKNLGGGSRGGSKSPEALRRMLSDAVQHGDKDQLESAVNECVAAGLQELDTDVQQAREVLHHLREKHRPGSRSPVSLRNELKEATKERNRPLLEKLIRECEEAKYPELSSDLKQARDTLKSLSGESGGTISEDTLRDKLEDAVKTKDKSELDRVIRESVAAGMPGLDADIQKARRVSDILGGGSGDVVPSDTLQSQLARAIRQKDIGELKKAIADCEKAGYPELAADVCKARDTLEALGGGRGGSKTPDSLRTNLRNAMREGDKGKLDRVINECVAAGMPELDSDIERARNALEDMKQSSTGSRSPETLRNQLRKATKQRDKSALDRLIGECENAGYPELGSDLLKARSTLENLGGGRGGTLTPESLREKLREAAATMDQDELDNVIMECIAAGLPELDADIEKARQISQDLEMQRHRDIQSPDSLRKQLALAMKQKDAGSLEKLIDECEETGYPELGSDLRKARITLESLGGGRGGIMSPDYLRDKLKSAMETKDKEALDRAIRTSIAAGMPDLEVDIQEARRMSDILAGGDGERECPFYLRDNLAKAIRSKDPQALNDAIKSCEEAGYPELGSDVRKARDVLESLGGGRGGTKSPLQLEENLITAMNEGDKEKLERAINESIAAGMPELDNTITEARNILGALKESQERDKKSPIFLRNQLLRDMRKKDPENLKKSIQECEDAGYPELASDLRKARDALESLGGGRGGILSPFALREELQKAVMEGTIDDIEEILDKCIAAGMPELDSDIEHARSKLDERRKYEASPDALRRELQKAVEAGNTAALEKVISQCEDAGHPELSSDLRNARDILESLSDGRGGSITPDSLRNQLRRATTQKNKASLERAIHDAEAAGYPELTYDLQKARETLEKLGGGRGGIKTPESLREELKHAMKEADEPALARAIKDATAAGFPELASDVQKARDKLDQMRGGRGATKSAESLKKMLHDAVAMKNKSALEQAIKECEAAAYPELSYDLREARDALENIGGGRGGSKSPDILRNKLKSAIRQKDPIAIEKAINECVAAGQPELTGDIQQARDTLNSIGGAHKAPKSPSLLRDQLDHAAKLKDIVGLERAIAEAEAAKSPELSNKIKQARDLLDSLDGGGRSRSLSPEQVGTFLDQINASIIHKDKPKLEKAIAAAEPYRHPQLEPQIQKARPLLDALDIKDKLESAFLTDNQEDIRRCVIEIEQKNLTDYLSIEVNEARSRIRGYAAPDPSAFLNRDDVSIDSRTSSRMGWYMRSAGFSHDLLISALVVLSEYERHSESQAWRNYQHFFDISNSDGSSRRVLGFDIDQIYQNLSARADEILTRNTTDEVQLMNRSGQMSYSWSRSLNEQMRAYFHNLNGTTGGGESSFGETHSMSQMSGTSRTEYQAFTASRESSQGSDNTNAHRPATERHSTTSSVRSVNRSGPATFFSQRKY</sequence>
<accession>A0AA36F4X0</accession>
<feature type="region of interest" description="Disordered" evidence="1">
    <location>
        <begin position="810"/>
        <end position="887"/>
    </location>
</feature>
<feature type="compositionally biased region" description="Low complexity" evidence="1">
    <location>
        <begin position="2569"/>
        <end position="2579"/>
    </location>
</feature>
<feature type="domain" description="Transglutaminase-like" evidence="2">
    <location>
        <begin position="93"/>
        <end position="202"/>
    </location>
</feature>
<protein>
    <recommendedName>
        <fullName evidence="6">Transglutaminase-like domain-containing protein</fullName>
    </recommendedName>
</protein>
<dbReference type="SUPFAM" id="SSF54001">
    <property type="entry name" value="Cysteine proteinases"/>
    <property type="match status" value="1"/>
</dbReference>
<dbReference type="InterPro" id="IPR053041">
    <property type="entry name" value="Transglut-like_Superfamily_Mod"/>
</dbReference>
<evidence type="ECO:0008006" key="6">
    <source>
        <dbReference type="Google" id="ProtNLM"/>
    </source>
</evidence>
<evidence type="ECO:0000256" key="1">
    <source>
        <dbReference type="SAM" id="MobiDB-lite"/>
    </source>
</evidence>